<proteinExistence type="predicted"/>
<dbReference type="GeneID" id="98139642"/>
<sequence>MALGCAPDLASQRPADESRLEVYSTLLQWMRAHGGDLDENVYISHDSQRGTHIRVKREGVPSNAHIIKTPIATTLSYFNAIDHRSGETNFPAHGINLPREFIDSVGPEEASIFFLVGQFLRGSESFWYPYLQSLPQPGSLTTLPYYEEDEDLEWLEGTSLIQARTQKIAQLRDKYETSSSELSKSKFRDAGKYSWDLYVWASTIFVSRAFSAKVLSGVVPDLGVPEENISVLLPFIDILNHRPLAKVEWRAGTESVDFVVLEEVGADQEIANNYGPRNNEQLMMNYGFCLSDNPCDYRTVGLRAPPGSPLQIARERQQELFPDSNKDTEGPYYVFNIFYPLLAPDIPMEHSIFSPALFNAVSILAANQRELETLEISGHEIRIPNAYGNSRAIVAALSQIIIELITHIVRLRSSRPRAKQPGNLKQIHAETYRNSQVRLSESALVIAAWTLQRAQLHGLKGGWDETKRLLAEHMACLPKGKFSEAVESRIQVRILERPSVLAKTGELFAPHDLLHLLPVEVQKHFQECLSAVLKTTSRNMSALRGITQRAYPFQFPLFACFVVAVHIKYSHNPPGEGENFLPARLSRWASLILDHYQTPTDDVAWALEDEDDEALLSEFDEVVETMREHNATVFSNLEAFTGGWQGDAWWLSGNWVRWAWMVTEQEGVQTPEDPLALLSSNKSENITLSTAAYLYIPQE</sequence>
<dbReference type="Gene3D" id="3.90.1410.10">
    <property type="entry name" value="set domain protein methyltransferase, domain 1"/>
    <property type="match status" value="1"/>
</dbReference>
<name>A0ABR4LR43_9EURO</name>
<dbReference type="RefSeq" id="XP_070885588.1">
    <property type="nucleotide sequence ID" value="XM_071024570.1"/>
</dbReference>
<dbReference type="SUPFAM" id="SSF82199">
    <property type="entry name" value="SET domain"/>
    <property type="match status" value="1"/>
</dbReference>
<gene>
    <name evidence="1" type="ORF">BJX67DRAFT_133334</name>
</gene>
<comment type="caution">
    <text evidence="1">The sequence shown here is derived from an EMBL/GenBank/DDBJ whole genome shotgun (WGS) entry which is preliminary data.</text>
</comment>
<keyword evidence="2" id="KW-1185">Reference proteome</keyword>
<dbReference type="InterPro" id="IPR046341">
    <property type="entry name" value="SET_dom_sf"/>
</dbReference>
<evidence type="ECO:0000313" key="1">
    <source>
        <dbReference type="EMBL" id="KAL2866609.1"/>
    </source>
</evidence>
<dbReference type="Proteomes" id="UP001610432">
    <property type="component" value="Unassembled WGS sequence"/>
</dbReference>
<accession>A0ABR4LR43</accession>
<dbReference type="PANTHER" id="PTHR13271:SF135">
    <property type="entry name" value="SET DOMAIN PROTEIN (AFU_ORTHOLOGUE AFUA_4G11040)"/>
    <property type="match status" value="1"/>
</dbReference>
<dbReference type="EMBL" id="JBFXLQ010000024">
    <property type="protein sequence ID" value="KAL2866609.1"/>
    <property type="molecule type" value="Genomic_DNA"/>
</dbReference>
<protein>
    <recommendedName>
        <fullName evidence="3">SET domain-containing protein</fullName>
    </recommendedName>
</protein>
<reference evidence="1 2" key="1">
    <citation type="submission" date="2024-07" db="EMBL/GenBank/DDBJ databases">
        <title>Section-level genome sequencing and comparative genomics of Aspergillus sections Usti and Cavernicolus.</title>
        <authorList>
            <consortium name="Lawrence Berkeley National Laboratory"/>
            <person name="Nybo J.L."/>
            <person name="Vesth T.C."/>
            <person name="Theobald S."/>
            <person name="Frisvad J.C."/>
            <person name="Larsen T.O."/>
            <person name="Kjaerboelling I."/>
            <person name="Rothschild-Mancinelli K."/>
            <person name="Lyhne E.K."/>
            <person name="Kogle M.E."/>
            <person name="Barry K."/>
            <person name="Clum A."/>
            <person name="Na H."/>
            <person name="Ledsgaard L."/>
            <person name="Lin J."/>
            <person name="Lipzen A."/>
            <person name="Kuo A."/>
            <person name="Riley R."/>
            <person name="Mondo S."/>
            <person name="Labutti K."/>
            <person name="Haridas S."/>
            <person name="Pangalinan J."/>
            <person name="Salamov A.A."/>
            <person name="Simmons B.A."/>
            <person name="Magnuson J.K."/>
            <person name="Chen J."/>
            <person name="Drula E."/>
            <person name="Henrissat B."/>
            <person name="Wiebenga A."/>
            <person name="Lubbers R.J."/>
            <person name="Gomes A.C."/>
            <person name="Macurrencykelacurrency M.R."/>
            <person name="Stajich J."/>
            <person name="Grigoriev I.V."/>
            <person name="Mortensen U.H."/>
            <person name="De Vries R.P."/>
            <person name="Baker S.E."/>
            <person name="Andersen M.R."/>
        </authorList>
    </citation>
    <scope>NUCLEOTIDE SEQUENCE [LARGE SCALE GENOMIC DNA]</scope>
    <source>
        <strain evidence="1 2">CBS 449.75</strain>
    </source>
</reference>
<evidence type="ECO:0008006" key="3">
    <source>
        <dbReference type="Google" id="ProtNLM"/>
    </source>
</evidence>
<dbReference type="InterPro" id="IPR050600">
    <property type="entry name" value="SETD3_SETD6_MTase"/>
</dbReference>
<dbReference type="PANTHER" id="PTHR13271">
    <property type="entry name" value="UNCHARACTERIZED PUTATIVE METHYLTRANSFERASE"/>
    <property type="match status" value="1"/>
</dbReference>
<organism evidence="1 2">
    <name type="scientific">Aspergillus lucknowensis</name>
    <dbReference type="NCBI Taxonomy" id="176173"/>
    <lineage>
        <taxon>Eukaryota</taxon>
        <taxon>Fungi</taxon>
        <taxon>Dikarya</taxon>
        <taxon>Ascomycota</taxon>
        <taxon>Pezizomycotina</taxon>
        <taxon>Eurotiomycetes</taxon>
        <taxon>Eurotiomycetidae</taxon>
        <taxon>Eurotiales</taxon>
        <taxon>Aspergillaceae</taxon>
        <taxon>Aspergillus</taxon>
        <taxon>Aspergillus subgen. Nidulantes</taxon>
    </lineage>
</organism>
<evidence type="ECO:0000313" key="2">
    <source>
        <dbReference type="Proteomes" id="UP001610432"/>
    </source>
</evidence>